<dbReference type="Proteomes" id="UP000887229">
    <property type="component" value="Unassembled WGS sequence"/>
</dbReference>
<dbReference type="RefSeq" id="XP_046118248.1">
    <property type="nucleotide sequence ID" value="XM_046263472.1"/>
</dbReference>
<proteinExistence type="predicted"/>
<dbReference type="InterPro" id="IPR046529">
    <property type="entry name" value="DUF6594"/>
</dbReference>
<dbReference type="PANTHER" id="PTHR34502:SF5">
    <property type="entry name" value="DUF6594 DOMAIN-CONTAINING PROTEIN"/>
    <property type="match status" value="1"/>
</dbReference>
<feature type="compositionally biased region" description="Basic and acidic residues" evidence="1">
    <location>
        <begin position="156"/>
        <end position="181"/>
    </location>
</feature>
<feature type="domain" description="DUF6594" evidence="2">
    <location>
        <begin position="62"/>
        <end position="269"/>
    </location>
</feature>
<evidence type="ECO:0000313" key="3">
    <source>
        <dbReference type="EMBL" id="KAG9254324.1"/>
    </source>
</evidence>
<dbReference type="GeneID" id="70294375"/>
<dbReference type="EMBL" id="MU251254">
    <property type="protein sequence ID" value="KAG9254324.1"/>
    <property type="molecule type" value="Genomic_DNA"/>
</dbReference>
<dbReference type="PANTHER" id="PTHR34502">
    <property type="entry name" value="DUF6594 DOMAIN-CONTAINING PROTEIN-RELATED"/>
    <property type="match status" value="1"/>
</dbReference>
<evidence type="ECO:0000313" key="4">
    <source>
        <dbReference type="Proteomes" id="UP000887229"/>
    </source>
</evidence>
<feature type="compositionally biased region" description="Polar residues" evidence="1">
    <location>
        <begin position="12"/>
        <end position="29"/>
    </location>
</feature>
<dbReference type="Pfam" id="PF20237">
    <property type="entry name" value="DUF6594"/>
    <property type="match status" value="1"/>
</dbReference>
<reference evidence="3" key="1">
    <citation type="journal article" date="2021" name="IMA Fungus">
        <title>Genomic characterization of three marine fungi, including Emericellopsis atlantica sp. nov. with signatures of a generalist lifestyle and marine biomass degradation.</title>
        <authorList>
            <person name="Hagestad O.C."/>
            <person name="Hou L."/>
            <person name="Andersen J.H."/>
            <person name="Hansen E.H."/>
            <person name="Altermark B."/>
            <person name="Li C."/>
            <person name="Kuhnert E."/>
            <person name="Cox R.J."/>
            <person name="Crous P.W."/>
            <person name="Spatafora J.W."/>
            <person name="Lail K."/>
            <person name="Amirebrahimi M."/>
            <person name="Lipzen A."/>
            <person name="Pangilinan J."/>
            <person name="Andreopoulos W."/>
            <person name="Hayes R.D."/>
            <person name="Ng V."/>
            <person name="Grigoriev I.V."/>
            <person name="Jackson S.A."/>
            <person name="Sutton T.D.S."/>
            <person name="Dobson A.D.W."/>
            <person name="Rama T."/>
        </authorList>
    </citation>
    <scope>NUCLEOTIDE SEQUENCE</scope>
    <source>
        <strain evidence="3">TS7</strain>
    </source>
</reference>
<protein>
    <recommendedName>
        <fullName evidence="2">DUF6594 domain-containing protein</fullName>
    </recommendedName>
</protein>
<evidence type="ECO:0000259" key="2">
    <source>
        <dbReference type="Pfam" id="PF20237"/>
    </source>
</evidence>
<feature type="region of interest" description="Disordered" evidence="1">
    <location>
        <begin position="1"/>
        <end position="55"/>
    </location>
</feature>
<keyword evidence="4" id="KW-1185">Reference proteome</keyword>
<name>A0A9P8CP03_9HYPO</name>
<accession>A0A9P8CP03</accession>
<organism evidence="3 4">
    <name type="scientific">Emericellopsis atlantica</name>
    <dbReference type="NCBI Taxonomy" id="2614577"/>
    <lineage>
        <taxon>Eukaryota</taxon>
        <taxon>Fungi</taxon>
        <taxon>Dikarya</taxon>
        <taxon>Ascomycota</taxon>
        <taxon>Pezizomycotina</taxon>
        <taxon>Sordariomycetes</taxon>
        <taxon>Hypocreomycetidae</taxon>
        <taxon>Hypocreales</taxon>
        <taxon>Bionectriaceae</taxon>
        <taxon>Emericellopsis</taxon>
    </lineage>
</organism>
<comment type="caution">
    <text evidence="3">The sequence shown here is derived from an EMBL/GenBank/DDBJ whole genome shotgun (WGS) entry which is preliminary data.</text>
</comment>
<gene>
    <name evidence="3" type="ORF">F5Z01DRAFT_655142</name>
</gene>
<dbReference type="OrthoDB" id="5342093at2759"/>
<feature type="region of interest" description="Disordered" evidence="1">
    <location>
        <begin position="131"/>
        <end position="181"/>
    </location>
</feature>
<evidence type="ECO:0000256" key="1">
    <source>
        <dbReference type="SAM" id="MobiDB-lite"/>
    </source>
</evidence>
<dbReference type="AlphaFoldDB" id="A0A9P8CP03"/>
<sequence>MKRDAGAPLSVQKPNRNCTSLTARQSGMSATPPMQPAPAASSKPKDSLDMDSASRTPVRGGYARLARFMGDVPNAAIFRRFTHLSAEVLLHYQSELCDLEAELKRVQEEDHLSTDIRKFYSSSSQLMRESEYCYQDDSSDTDSIVEPGDENDPDNEDKCKSGDRGNINDHKDPSGDNDGDVIRDEHKAQRAQWLLLKRIREVTRDYYSALALHQQIASLKKPHPVSLDALRTYMRRPSMGNMRLLGQDGKIWESSAIDELVSIEAPNEDGSAMPGSTLTLLKIYHDFVGRHLHVCDHDTIIVAMASWSEGC</sequence>